<reference evidence="1 2" key="1">
    <citation type="journal article" date="2024" name="G3 (Bethesda)">
        <title>Genome assembly of Hibiscus sabdariffa L. provides insights into metabolisms of medicinal natural products.</title>
        <authorList>
            <person name="Kim T."/>
        </authorList>
    </citation>
    <scope>NUCLEOTIDE SEQUENCE [LARGE SCALE GENOMIC DNA]</scope>
    <source>
        <strain evidence="1">TK-2024</strain>
        <tissue evidence="1">Old leaves</tissue>
    </source>
</reference>
<dbReference type="EMBL" id="JBBPBN010000009">
    <property type="protein sequence ID" value="KAK9032095.1"/>
    <property type="molecule type" value="Genomic_DNA"/>
</dbReference>
<evidence type="ECO:0000313" key="1">
    <source>
        <dbReference type="EMBL" id="KAK9032095.1"/>
    </source>
</evidence>
<accession>A0ABR2T3N6</accession>
<organism evidence="1 2">
    <name type="scientific">Hibiscus sabdariffa</name>
    <name type="common">roselle</name>
    <dbReference type="NCBI Taxonomy" id="183260"/>
    <lineage>
        <taxon>Eukaryota</taxon>
        <taxon>Viridiplantae</taxon>
        <taxon>Streptophyta</taxon>
        <taxon>Embryophyta</taxon>
        <taxon>Tracheophyta</taxon>
        <taxon>Spermatophyta</taxon>
        <taxon>Magnoliopsida</taxon>
        <taxon>eudicotyledons</taxon>
        <taxon>Gunneridae</taxon>
        <taxon>Pentapetalae</taxon>
        <taxon>rosids</taxon>
        <taxon>malvids</taxon>
        <taxon>Malvales</taxon>
        <taxon>Malvaceae</taxon>
        <taxon>Malvoideae</taxon>
        <taxon>Hibiscus</taxon>
    </lineage>
</organism>
<comment type="caution">
    <text evidence="1">The sequence shown here is derived from an EMBL/GenBank/DDBJ whole genome shotgun (WGS) entry which is preliminary data.</text>
</comment>
<sequence length="133" mass="15749">MVKETKEDKPTKGPARQDNHRASAQLYVALSGSHRLFVYAKHQSLSSFLNSDPSWSLHIHNFKYTRFSSQRVTYLRRIKAGFTFFPRIMHQAHHHQMFSYFKFSLEDLKTVKVFGKDSLFHCPFRQDSLKVFH</sequence>
<keyword evidence="2" id="KW-1185">Reference proteome</keyword>
<protein>
    <submittedName>
        <fullName evidence="1">Uncharacterized protein</fullName>
    </submittedName>
</protein>
<proteinExistence type="predicted"/>
<name>A0ABR2T3N6_9ROSI</name>
<dbReference type="Proteomes" id="UP001396334">
    <property type="component" value="Unassembled WGS sequence"/>
</dbReference>
<gene>
    <name evidence="1" type="ORF">V6N11_056378</name>
</gene>
<evidence type="ECO:0000313" key="2">
    <source>
        <dbReference type="Proteomes" id="UP001396334"/>
    </source>
</evidence>